<feature type="compositionally biased region" description="Polar residues" evidence="1">
    <location>
        <begin position="385"/>
        <end position="396"/>
    </location>
</feature>
<dbReference type="Pfam" id="PF00339">
    <property type="entry name" value="Arrestin_N"/>
    <property type="match status" value="1"/>
</dbReference>
<keyword evidence="4" id="KW-1185">Reference proteome</keyword>
<dbReference type="InterPro" id="IPR014756">
    <property type="entry name" value="Ig_E-set"/>
</dbReference>
<gene>
    <name evidence="3" type="ORF">AGERDE_LOCUS2325</name>
</gene>
<evidence type="ECO:0000259" key="2">
    <source>
        <dbReference type="Pfam" id="PF00339"/>
    </source>
</evidence>
<dbReference type="AlphaFoldDB" id="A0A9N8Z1P7"/>
<dbReference type="EMBL" id="CAJVPL010000190">
    <property type="protein sequence ID" value="CAG8462439.1"/>
    <property type="molecule type" value="Genomic_DNA"/>
</dbReference>
<dbReference type="InterPro" id="IPR011021">
    <property type="entry name" value="Arrestin-like_N"/>
</dbReference>
<proteinExistence type="predicted"/>
<dbReference type="InterPro" id="IPR014752">
    <property type="entry name" value="Arrestin-like_C"/>
</dbReference>
<dbReference type="Gene3D" id="2.60.40.640">
    <property type="match status" value="1"/>
</dbReference>
<evidence type="ECO:0000256" key="1">
    <source>
        <dbReference type="SAM" id="MobiDB-lite"/>
    </source>
</evidence>
<evidence type="ECO:0000313" key="3">
    <source>
        <dbReference type="EMBL" id="CAG8462439.1"/>
    </source>
</evidence>
<dbReference type="GO" id="GO:0000935">
    <property type="term" value="C:division septum"/>
    <property type="evidence" value="ECO:0007669"/>
    <property type="project" value="TreeGrafter"/>
</dbReference>
<name>A0A9N8Z1P7_9GLOM</name>
<sequence>MTPTTGSSPTSNIKHNYKAYFTFEPGYQTFQQGYLGVCRSFIAGAFHLRFTNGSPLPVKEIRLSFVGMERVKWREEAGALQTTYKAEKQLVYLTSCIWSSNNNSGSNKEYESVTTLDLPFHFALPGDLPASMELPKGRGKISYTLKVVISRQPKILRFRASKKQYVEVNCPIIRYYPSRLPDPTRWVQCDDKRAVARGVGYDVSLEQTTFRPEGMIIIPLRLVFHKSQAYLKKLTVGIKEYRECRAADGKFKQKKYIMETKFTGDQVPELPGQTNQRFTIIKTFVPTKDKIFYSLDTDHISIALDICEDENALRTEELLALRSPRFFLQEQRHSQHSLLSIASYESRISTDQRSIRSSSRYNNSNNDHRQSMTDLSSSLHDSSDYTQPSQDSSSSRHYIDHSRGSIDSSSHALLKNKSPPPPYSPSAPDIKITIL</sequence>
<dbReference type="PANTHER" id="PTHR36419:SF1">
    <property type="entry name" value="RHO1 GEF LOCALIZING PROTEIN 1"/>
    <property type="match status" value="1"/>
</dbReference>
<feature type="domain" description="Arrestin-like N-terminal" evidence="2">
    <location>
        <begin position="51"/>
        <end position="168"/>
    </location>
</feature>
<dbReference type="OrthoDB" id="4001642at2759"/>
<dbReference type="Proteomes" id="UP000789831">
    <property type="component" value="Unassembled WGS sequence"/>
</dbReference>
<reference evidence="3" key="1">
    <citation type="submission" date="2021-06" db="EMBL/GenBank/DDBJ databases">
        <authorList>
            <person name="Kallberg Y."/>
            <person name="Tangrot J."/>
            <person name="Rosling A."/>
        </authorList>
    </citation>
    <scope>NUCLEOTIDE SEQUENCE</scope>
    <source>
        <strain evidence="3">MT106</strain>
    </source>
</reference>
<feature type="compositionally biased region" description="Low complexity" evidence="1">
    <location>
        <begin position="355"/>
        <end position="365"/>
    </location>
</feature>
<organism evidence="3 4">
    <name type="scientific">Ambispora gerdemannii</name>
    <dbReference type="NCBI Taxonomy" id="144530"/>
    <lineage>
        <taxon>Eukaryota</taxon>
        <taxon>Fungi</taxon>
        <taxon>Fungi incertae sedis</taxon>
        <taxon>Mucoromycota</taxon>
        <taxon>Glomeromycotina</taxon>
        <taxon>Glomeromycetes</taxon>
        <taxon>Archaeosporales</taxon>
        <taxon>Ambisporaceae</taxon>
        <taxon>Ambispora</taxon>
    </lineage>
</organism>
<dbReference type="GO" id="GO:0000917">
    <property type="term" value="P:division septum assembly"/>
    <property type="evidence" value="ECO:0007669"/>
    <property type="project" value="TreeGrafter"/>
</dbReference>
<feature type="region of interest" description="Disordered" evidence="1">
    <location>
        <begin position="352"/>
        <end position="435"/>
    </location>
</feature>
<dbReference type="PANTHER" id="PTHR36419">
    <property type="entry name" value="ARRESTIN FAMILY PROTEIN 1"/>
    <property type="match status" value="1"/>
</dbReference>
<protein>
    <submittedName>
        <fullName evidence="3">9353_t:CDS:1</fullName>
    </submittedName>
</protein>
<dbReference type="InterPro" id="IPR053060">
    <property type="entry name" value="Cytokinesis_Signaling_Reg"/>
</dbReference>
<dbReference type="SUPFAM" id="SSF81296">
    <property type="entry name" value="E set domains"/>
    <property type="match status" value="1"/>
</dbReference>
<accession>A0A9N8Z1P7</accession>
<evidence type="ECO:0000313" key="4">
    <source>
        <dbReference type="Proteomes" id="UP000789831"/>
    </source>
</evidence>
<comment type="caution">
    <text evidence="3">The sequence shown here is derived from an EMBL/GenBank/DDBJ whole genome shotgun (WGS) entry which is preliminary data.</text>
</comment>